<dbReference type="Pfam" id="PF23867">
    <property type="entry name" value="Mmc1_N"/>
    <property type="match status" value="1"/>
</dbReference>
<feature type="domain" description="Mmc1 C-terminal" evidence="3">
    <location>
        <begin position="415"/>
        <end position="618"/>
    </location>
</feature>
<keyword evidence="4" id="KW-1185">Reference proteome</keyword>
<dbReference type="Pfam" id="PF23868">
    <property type="entry name" value="Mmc1_C"/>
    <property type="match status" value="1"/>
</dbReference>
<organism evidence="5">
    <name type="scientific">Dissoconium aciculare CBS 342.82</name>
    <dbReference type="NCBI Taxonomy" id="1314786"/>
    <lineage>
        <taxon>Eukaryota</taxon>
        <taxon>Fungi</taxon>
        <taxon>Dikarya</taxon>
        <taxon>Ascomycota</taxon>
        <taxon>Pezizomycotina</taxon>
        <taxon>Dothideomycetes</taxon>
        <taxon>Dothideomycetidae</taxon>
        <taxon>Mycosphaerellales</taxon>
        <taxon>Dissoconiaceae</taxon>
        <taxon>Dissoconium</taxon>
    </lineage>
</organism>
<evidence type="ECO:0000256" key="2">
    <source>
        <dbReference type="SAM" id="Phobius"/>
    </source>
</evidence>
<sequence length="674" mass="73035">MELASRRVIAERRLLKPVLGEGFVCPSCRLQRSFQPARSRSFISRRVAGSARQLTTSNSNDTRASAGSVRPSVRHFHSTRRLAQEDHASKTAVNAPSPVPPALRELHQRLSHLQEDASSYINLSQLQLALRSLEGSDPVIRVAFVALGKNGYHAARQLARVLFSDALEDEQAWEKVLNSPGDERSILLKYGDAQVDSGVQNSTPLIKTLSIPSPLLRRLNLEILVTPLGENSASSTINLEETLLVPPVTISNSNAGRVGFVRHPVHRALIVGEGVSGAIAFGTLPSNTVDGETINSTLSIPLRSASTPLNAEADSSDKSIDTDLASHSISIFRADKANGAAFNREWQASRVPTVTAWLKRAVDDSATADGLKPAVQGLIEVLLTGAEKAVTLAESRAARSSVASDVSDATRMSLRKATATWSEEAHGDLATNLDTALDSATWRKTAWWRLLWRIDEVSLSASEVLVRGWLVEAEQTLAFLSGRVLQAGVASADDMRGGTVAEVLNFTPMLARVKQDSGLNPLFNPPWPQSIAVARQQMLHEVVPALHRRAQGLLVSVLSLMGGSGVLAGTILAASGGVALYEAGAVAALGFVWSLRRLQTKWSRERTAFTQTARENGRRVLIDVEQQLRALIEKGGRTSIDRTSEREWREARKVINACREAILRLGRKNDGKAL</sequence>
<feature type="region of interest" description="Disordered" evidence="1">
    <location>
        <begin position="52"/>
        <end position="100"/>
    </location>
</feature>
<keyword evidence="2" id="KW-0472">Membrane</keyword>
<dbReference type="RefSeq" id="XP_033459995.1">
    <property type="nucleotide sequence ID" value="XM_033602554.1"/>
</dbReference>
<dbReference type="PANTHER" id="PTHR38644:SF1">
    <property type="entry name" value="EXPRESSED PROTEIN"/>
    <property type="match status" value="1"/>
</dbReference>
<name>A0A6J3M601_9PEZI</name>
<dbReference type="PANTHER" id="PTHR38644">
    <property type="entry name" value="EXPRESSED PROTEIN"/>
    <property type="match status" value="1"/>
</dbReference>
<keyword evidence="2" id="KW-0812">Transmembrane</keyword>
<dbReference type="AlphaFoldDB" id="A0A6J3M601"/>
<evidence type="ECO:0000313" key="5">
    <source>
        <dbReference type="RefSeq" id="XP_033459995.1"/>
    </source>
</evidence>
<protein>
    <recommendedName>
        <fullName evidence="3">Mmc1 C-terminal domain-containing protein</fullName>
    </recommendedName>
</protein>
<dbReference type="Proteomes" id="UP000504637">
    <property type="component" value="Unplaced"/>
</dbReference>
<feature type="compositionally biased region" description="Polar residues" evidence="1">
    <location>
        <begin position="52"/>
        <end position="65"/>
    </location>
</feature>
<feature type="transmembrane region" description="Helical" evidence="2">
    <location>
        <begin position="578"/>
        <end position="596"/>
    </location>
</feature>
<evidence type="ECO:0000313" key="4">
    <source>
        <dbReference type="Proteomes" id="UP000504637"/>
    </source>
</evidence>
<dbReference type="OrthoDB" id="5593063at2759"/>
<dbReference type="InterPro" id="IPR056196">
    <property type="entry name" value="Mmc1_C"/>
</dbReference>
<accession>A0A6J3M601</accession>
<proteinExistence type="predicted"/>
<gene>
    <name evidence="5" type="ORF">K489DRAFT_357180</name>
</gene>
<evidence type="ECO:0000256" key="1">
    <source>
        <dbReference type="SAM" id="MobiDB-lite"/>
    </source>
</evidence>
<keyword evidence="2" id="KW-1133">Transmembrane helix</keyword>
<evidence type="ECO:0000259" key="3">
    <source>
        <dbReference type="Pfam" id="PF23868"/>
    </source>
</evidence>
<reference evidence="5" key="2">
    <citation type="submission" date="2020-04" db="EMBL/GenBank/DDBJ databases">
        <authorList>
            <consortium name="NCBI Genome Project"/>
        </authorList>
    </citation>
    <scope>NUCLEOTIDE SEQUENCE</scope>
    <source>
        <strain evidence="5">CBS 342.82</strain>
    </source>
</reference>
<reference evidence="5" key="1">
    <citation type="submission" date="2020-01" db="EMBL/GenBank/DDBJ databases">
        <authorList>
            <consortium name="DOE Joint Genome Institute"/>
            <person name="Haridas S."/>
            <person name="Albert R."/>
            <person name="Binder M."/>
            <person name="Bloem J."/>
            <person name="Labutti K."/>
            <person name="Salamov A."/>
            <person name="Andreopoulos B."/>
            <person name="Baker S.E."/>
            <person name="Barry K."/>
            <person name="Bills G."/>
            <person name="Bluhm B.H."/>
            <person name="Cannon C."/>
            <person name="Castanera R."/>
            <person name="Culley D.E."/>
            <person name="Daum C."/>
            <person name="Ezra D."/>
            <person name="Gonzalez J.B."/>
            <person name="Henrissat B."/>
            <person name="Kuo A."/>
            <person name="Liang C."/>
            <person name="Lipzen A."/>
            <person name="Lutzoni F."/>
            <person name="Magnuson J."/>
            <person name="Mondo S."/>
            <person name="Nolan M."/>
            <person name="Ohm R."/>
            <person name="Pangilinan J."/>
            <person name="Park H.-J."/>
            <person name="Ramirez L."/>
            <person name="Alfaro M."/>
            <person name="Sun H."/>
            <person name="Tritt A."/>
            <person name="Yoshinaga Y."/>
            <person name="Zwiers L.-H."/>
            <person name="Turgeon B.G."/>
            <person name="Goodwin S.B."/>
            <person name="Spatafora J.W."/>
            <person name="Crous P.W."/>
            <person name="Grigoriev I.V."/>
        </authorList>
    </citation>
    <scope>NUCLEOTIDE SEQUENCE</scope>
    <source>
        <strain evidence="5">CBS 342.82</strain>
    </source>
</reference>
<dbReference type="GeneID" id="54360354"/>
<reference evidence="5" key="3">
    <citation type="submission" date="2025-08" db="UniProtKB">
        <authorList>
            <consortium name="RefSeq"/>
        </authorList>
    </citation>
    <scope>IDENTIFICATION</scope>
    <source>
        <strain evidence="5">CBS 342.82</strain>
    </source>
</reference>